<dbReference type="GO" id="GO:0005524">
    <property type="term" value="F:ATP binding"/>
    <property type="evidence" value="ECO:0007669"/>
    <property type="project" value="UniProtKB-KW"/>
</dbReference>
<dbReference type="SUPFAM" id="SSF56112">
    <property type="entry name" value="Protein kinase-like (PK-like)"/>
    <property type="match status" value="1"/>
</dbReference>
<dbReference type="Proteomes" id="UP001230268">
    <property type="component" value="Unassembled WGS sequence"/>
</dbReference>
<evidence type="ECO:0000256" key="8">
    <source>
        <dbReference type="ARBA" id="ARBA00048679"/>
    </source>
</evidence>
<name>A0AAD8P973_BABGI</name>
<evidence type="ECO:0000256" key="2">
    <source>
        <dbReference type="ARBA" id="ARBA00022527"/>
    </source>
</evidence>
<evidence type="ECO:0000313" key="11">
    <source>
        <dbReference type="Proteomes" id="UP001230268"/>
    </source>
</evidence>
<dbReference type="PROSITE" id="PS50011">
    <property type="entry name" value="PROTEIN_KINASE_DOM"/>
    <property type="match status" value="1"/>
</dbReference>
<keyword evidence="6" id="KW-0067">ATP-binding</keyword>
<evidence type="ECO:0000256" key="1">
    <source>
        <dbReference type="ARBA" id="ARBA00012513"/>
    </source>
</evidence>
<dbReference type="GO" id="GO:0004674">
    <property type="term" value="F:protein serine/threonine kinase activity"/>
    <property type="evidence" value="ECO:0007669"/>
    <property type="project" value="UniProtKB-KW"/>
</dbReference>
<keyword evidence="4" id="KW-0547">Nucleotide-binding</keyword>
<dbReference type="Pfam" id="PF00069">
    <property type="entry name" value="Pkinase"/>
    <property type="match status" value="1"/>
</dbReference>
<dbReference type="PANTHER" id="PTHR44899:SF3">
    <property type="entry name" value="SERINE_THREONINE-PROTEIN KINASE NEK1"/>
    <property type="match status" value="1"/>
</dbReference>
<evidence type="ECO:0000256" key="4">
    <source>
        <dbReference type="ARBA" id="ARBA00022741"/>
    </source>
</evidence>
<comment type="caution">
    <text evidence="10">The sequence shown here is derived from an EMBL/GenBank/DDBJ whole genome shotgun (WGS) entry which is preliminary data.</text>
</comment>
<comment type="catalytic activity">
    <reaction evidence="7">
        <text>L-threonyl-[protein] + ATP = O-phospho-L-threonyl-[protein] + ADP + H(+)</text>
        <dbReference type="Rhea" id="RHEA:46608"/>
        <dbReference type="Rhea" id="RHEA-COMP:11060"/>
        <dbReference type="Rhea" id="RHEA-COMP:11605"/>
        <dbReference type="ChEBI" id="CHEBI:15378"/>
        <dbReference type="ChEBI" id="CHEBI:30013"/>
        <dbReference type="ChEBI" id="CHEBI:30616"/>
        <dbReference type="ChEBI" id="CHEBI:61977"/>
        <dbReference type="ChEBI" id="CHEBI:456216"/>
        <dbReference type="EC" id="2.7.11.1"/>
    </reaction>
</comment>
<protein>
    <recommendedName>
        <fullName evidence="1">non-specific serine/threonine protein kinase</fullName>
        <ecNumber evidence="1">2.7.11.1</ecNumber>
    </recommendedName>
</protein>
<dbReference type="AlphaFoldDB" id="A0AAD8P973"/>
<evidence type="ECO:0000256" key="3">
    <source>
        <dbReference type="ARBA" id="ARBA00022679"/>
    </source>
</evidence>
<proteinExistence type="predicted"/>
<evidence type="ECO:0000256" key="7">
    <source>
        <dbReference type="ARBA" id="ARBA00047899"/>
    </source>
</evidence>
<dbReference type="InterPro" id="IPR051131">
    <property type="entry name" value="NEK_Ser/Thr_kinase_NIMA"/>
</dbReference>
<dbReference type="PROSITE" id="PS00108">
    <property type="entry name" value="PROTEIN_KINASE_ST"/>
    <property type="match status" value="1"/>
</dbReference>
<keyword evidence="11" id="KW-1185">Reference proteome</keyword>
<gene>
    <name evidence="10" type="ORF">BgAZ_200810</name>
</gene>
<dbReference type="InterPro" id="IPR000719">
    <property type="entry name" value="Prot_kinase_dom"/>
</dbReference>
<keyword evidence="5" id="KW-0418">Kinase</keyword>
<evidence type="ECO:0000256" key="6">
    <source>
        <dbReference type="ARBA" id="ARBA00022840"/>
    </source>
</evidence>
<dbReference type="EMBL" id="JAVEPI010000002">
    <property type="protein sequence ID" value="KAK1443205.1"/>
    <property type="molecule type" value="Genomic_DNA"/>
</dbReference>
<reference evidence="10" key="1">
    <citation type="submission" date="2023-08" db="EMBL/GenBank/DDBJ databases">
        <title>Draft sequence of the Babesia gibsoni genome.</title>
        <authorList>
            <person name="Yamagishi J.Y."/>
            <person name="Xuan X.X."/>
        </authorList>
    </citation>
    <scope>NUCLEOTIDE SEQUENCE</scope>
    <source>
        <strain evidence="10">Azabu</strain>
    </source>
</reference>
<feature type="domain" description="Protein kinase" evidence="9">
    <location>
        <begin position="157"/>
        <end position="435"/>
    </location>
</feature>
<dbReference type="InterPro" id="IPR011009">
    <property type="entry name" value="Kinase-like_dom_sf"/>
</dbReference>
<dbReference type="EC" id="2.7.11.1" evidence="1"/>
<comment type="catalytic activity">
    <reaction evidence="8">
        <text>L-seryl-[protein] + ATP = O-phospho-L-seryl-[protein] + ADP + H(+)</text>
        <dbReference type="Rhea" id="RHEA:17989"/>
        <dbReference type="Rhea" id="RHEA-COMP:9863"/>
        <dbReference type="Rhea" id="RHEA-COMP:11604"/>
        <dbReference type="ChEBI" id="CHEBI:15378"/>
        <dbReference type="ChEBI" id="CHEBI:29999"/>
        <dbReference type="ChEBI" id="CHEBI:30616"/>
        <dbReference type="ChEBI" id="CHEBI:83421"/>
        <dbReference type="ChEBI" id="CHEBI:456216"/>
        <dbReference type="EC" id="2.7.11.1"/>
    </reaction>
</comment>
<keyword evidence="2" id="KW-0723">Serine/threonine-protein kinase</keyword>
<evidence type="ECO:0000256" key="5">
    <source>
        <dbReference type="ARBA" id="ARBA00022777"/>
    </source>
</evidence>
<evidence type="ECO:0000259" key="9">
    <source>
        <dbReference type="PROSITE" id="PS50011"/>
    </source>
</evidence>
<dbReference type="PANTHER" id="PTHR44899">
    <property type="entry name" value="CAMK FAMILY PROTEIN KINASE"/>
    <property type="match status" value="1"/>
</dbReference>
<dbReference type="InterPro" id="IPR008271">
    <property type="entry name" value="Ser/Thr_kinase_AS"/>
</dbReference>
<accession>A0AAD8P973</accession>
<evidence type="ECO:0000313" key="10">
    <source>
        <dbReference type="EMBL" id="KAK1443205.1"/>
    </source>
</evidence>
<organism evidence="10 11">
    <name type="scientific">Babesia gibsoni</name>
    <dbReference type="NCBI Taxonomy" id="33632"/>
    <lineage>
        <taxon>Eukaryota</taxon>
        <taxon>Sar</taxon>
        <taxon>Alveolata</taxon>
        <taxon>Apicomplexa</taxon>
        <taxon>Aconoidasida</taxon>
        <taxon>Piroplasmida</taxon>
        <taxon>Babesiidae</taxon>
        <taxon>Babesia</taxon>
    </lineage>
</organism>
<dbReference type="Gene3D" id="1.10.510.10">
    <property type="entry name" value="Transferase(Phosphotransferase) domain 1"/>
    <property type="match status" value="1"/>
</dbReference>
<sequence>MPGQAGKVVERQAKGSVFGTVKTTATQSTYASIASLDLSSQVNQISQCTEEVPLLPEGIIAYKPSVYIQQLLERGYECNGDYLFGFTTSERCNLQYVRHIETDTVYVAKIIEIPHYNQLCENSDPCEKAEIAQYLKEVDEGFLYNRITDGCRTTTDTDPFRILDAGNDMRQSDPNALGEPNLKDNLFFGVKEMESGEKLCNTEIDNTRIHGVAEHLRGMPGKENILLQYEWFLSHDNYLVMIYENCRGGDLHAKITRARNRGMEFFDESFITNVFTQICRGVAYLHRHEFIHGDIKASNVLFKHSEGMEVKIGDYDMCRHIKSTHDSNLGTLMYLAPELILDSRLNITFKSDVWALGCLLYELLTLCHPFPSICTLETLRNIFSEFDSHKLRLLARIPKKYSIAMHNILNGLLQFNPNARPSVTHILSMLNAENL</sequence>
<keyword evidence="3" id="KW-0808">Transferase</keyword>
<dbReference type="SMART" id="SM00220">
    <property type="entry name" value="S_TKc"/>
    <property type="match status" value="1"/>
</dbReference>